<reference evidence="2 3" key="1">
    <citation type="submission" date="2016-10" db="EMBL/GenBank/DDBJ databases">
        <title>Genome sequence of the basidiomycete white-rot fungus Trametes pubescens.</title>
        <authorList>
            <person name="Makela M.R."/>
            <person name="Granchi Z."/>
            <person name="Peng M."/>
            <person name="De Vries R.P."/>
            <person name="Grigoriev I."/>
            <person name="Riley R."/>
            <person name="Hilden K."/>
        </authorList>
    </citation>
    <scope>NUCLEOTIDE SEQUENCE [LARGE SCALE GENOMIC DNA]</scope>
    <source>
        <strain evidence="2 3">FBCC735</strain>
    </source>
</reference>
<gene>
    <name evidence="2" type="ORF">TRAPUB_7140</name>
</gene>
<comment type="caution">
    <text evidence="2">The sequence shown here is derived from an EMBL/GenBank/DDBJ whole genome shotgun (WGS) entry which is preliminary data.</text>
</comment>
<organism evidence="2 3">
    <name type="scientific">Trametes pubescens</name>
    <name type="common">White-rot fungus</name>
    <dbReference type="NCBI Taxonomy" id="154538"/>
    <lineage>
        <taxon>Eukaryota</taxon>
        <taxon>Fungi</taxon>
        <taxon>Dikarya</taxon>
        <taxon>Basidiomycota</taxon>
        <taxon>Agaricomycotina</taxon>
        <taxon>Agaricomycetes</taxon>
        <taxon>Polyporales</taxon>
        <taxon>Polyporaceae</taxon>
        <taxon>Trametes</taxon>
    </lineage>
</organism>
<evidence type="ECO:0000256" key="1">
    <source>
        <dbReference type="SAM" id="Phobius"/>
    </source>
</evidence>
<evidence type="ECO:0008006" key="4">
    <source>
        <dbReference type="Google" id="ProtNLM"/>
    </source>
</evidence>
<keyword evidence="1" id="KW-0472">Membrane</keyword>
<feature type="transmembrane region" description="Helical" evidence="1">
    <location>
        <begin position="345"/>
        <end position="362"/>
    </location>
</feature>
<dbReference type="EMBL" id="MNAD01001674">
    <property type="protein sequence ID" value="OJT02357.1"/>
    <property type="molecule type" value="Genomic_DNA"/>
</dbReference>
<keyword evidence="1" id="KW-0812">Transmembrane</keyword>
<name>A0A1M2V474_TRAPU</name>
<sequence>MVIKAGQFAYAGESEPRYLPSGWSSHIQPEGKRYFVRDSSPRIVTDAYIYSSITQEKVLHFAAAVVKMIDAKQISLPDSAEVYLSPSESEDECGYYVADHATHILFWLEEVDLDQLSIPDVVSEEHLRYTLGDLYWQHIEQFPSHSPNGLSLAVDDLIAIFIHGQGDHMTSENSTFPYVAKECKNFIRVLEGAKQRLDHPGSICIVARLWSVISRSRVQTHYAQERTRLACDQLILDLPEAPRGRIFAAASRLLFGIPQTYAAKLDRVFSDEIVFVHPWRNFMTQCRAEWQQYLSWAPFLYEAKEASPGFRRTGLEFSAPRAAFIWAAVIASLQALFWLQHATNIFVVAALAGVALASRLPWARWTGKVFSVLPRCRRDREEEGIFKV</sequence>
<evidence type="ECO:0000313" key="3">
    <source>
        <dbReference type="Proteomes" id="UP000184267"/>
    </source>
</evidence>
<dbReference type="AlphaFoldDB" id="A0A1M2V474"/>
<keyword evidence="3" id="KW-1185">Reference proteome</keyword>
<proteinExistence type="predicted"/>
<evidence type="ECO:0000313" key="2">
    <source>
        <dbReference type="EMBL" id="OJT02357.1"/>
    </source>
</evidence>
<dbReference type="Proteomes" id="UP000184267">
    <property type="component" value="Unassembled WGS sequence"/>
</dbReference>
<accession>A0A1M2V474</accession>
<protein>
    <recommendedName>
        <fullName evidence="4">WW domain-containing protein</fullName>
    </recommendedName>
</protein>
<keyword evidence="1" id="KW-1133">Transmembrane helix</keyword>
<dbReference type="OMA" id="TESWIHD"/>
<dbReference type="OrthoDB" id="2674421at2759"/>
<feature type="transmembrane region" description="Helical" evidence="1">
    <location>
        <begin position="321"/>
        <end position="339"/>
    </location>
</feature>